<evidence type="ECO:0000313" key="1">
    <source>
        <dbReference type="EMBL" id="ABL64205.1"/>
    </source>
</evidence>
<sequence precursor="true">MTKALDRVIQQNRKEILDRWHGQALALFSEKMARGTPIFDLLNESMGMILDGFEEGSESCLEGVDSFARIFAVHPFPPSGSMRLFFELQFILAAFCPDEESRDAMQTRIQAIMLDACDDFMAHREKIYQLKVEERQRSMYMALRRAEG</sequence>
<accession>A1BCS8</accession>
<dbReference type="EMBL" id="CP000492">
    <property type="protein sequence ID" value="ABL64205.1"/>
    <property type="molecule type" value="Genomic_DNA"/>
</dbReference>
<dbReference type="AlphaFoldDB" id="A1BCS8"/>
<keyword evidence="2" id="KW-1185">Reference proteome</keyword>
<protein>
    <recommendedName>
        <fullName evidence="3">RsbT co-antagonist protein RsbRD N-terminal domain-containing protein</fullName>
    </recommendedName>
</protein>
<dbReference type="HOGENOM" id="CLU_129910_0_0_10"/>
<dbReference type="Proteomes" id="UP000008701">
    <property type="component" value="Chromosome"/>
</dbReference>
<dbReference type="KEGG" id="cph:Cpha266_0135"/>
<reference evidence="1 2" key="1">
    <citation type="submission" date="2006-12" db="EMBL/GenBank/DDBJ databases">
        <title>Complete sequence of Chlorobium phaeobacteroides DSM 266.</title>
        <authorList>
            <consortium name="US DOE Joint Genome Institute"/>
            <person name="Copeland A."/>
            <person name="Lucas S."/>
            <person name="Lapidus A."/>
            <person name="Barry K."/>
            <person name="Detter J.C."/>
            <person name="Glavina del Rio T."/>
            <person name="Hammon N."/>
            <person name="Israni S."/>
            <person name="Pitluck S."/>
            <person name="Goltsman E."/>
            <person name="Schmutz J."/>
            <person name="Larimer F."/>
            <person name="Land M."/>
            <person name="Hauser L."/>
            <person name="Mikhailova N."/>
            <person name="Li T."/>
            <person name="Overmann J."/>
            <person name="Bryant D.A."/>
            <person name="Richardson P."/>
        </authorList>
    </citation>
    <scope>NUCLEOTIDE SEQUENCE [LARGE SCALE GENOMIC DNA]</scope>
    <source>
        <strain evidence="1 2">DSM 266</strain>
    </source>
</reference>
<dbReference type="STRING" id="290317.Cpha266_0135"/>
<proteinExistence type="predicted"/>
<dbReference type="RefSeq" id="WP_011744045.1">
    <property type="nucleotide sequence ID" value="NC_008639.1"/>
</dbReference>
<evidence type="ECO:0008006" key="3">
    <source>
        <dbReference type="Google" id="ProtNLM"/>
    </source>
</evidence>
<organism evidence="1 2">
    <name type="scientific">Chlorobium phaeobacteroides (strain DSM 266 / SMG 266 / 2430)</name>
    <dbReference type="NCBI Taxonomy" id="290317"/>
    <lineage>
        <taxon>Bacteria</taxon>
        <taxon>Pseudomonadati</taxon>
        <taxon>Chlorobiota</taxon>
        <taxon>Chlorobiia</taxon>
        <taxon>Chlorobiales</taxon>
        <taxon>Chlorobiaceae</taxon>
        <taxon>Chlorobium/Pelodictyon group</taxon>
        <taxon>Chlorobium</taxon>
    </lineage>
</organism>
<gene>
    <name evidence="1" type="ordered locus">Cpha266_0135</name>
</gene>
<dbReference type="OrthoDB" id="595298at2"/>
<evidence type="ECO:0000313" key="2">
    <source>
        <dbReference type="Proteomes" id="UP000008701"/>
    </source>
</evidence>
<name>A1BCS8_CHLPD</name>